<evidence type="ECO:0000313" key="3">
    <source>
        <dbReference type="EMBL" id="CEQ03429.1"/>
    </source>
</evidence>
<organism evidence="3 4">
    <name type="scientific">Paraclostridium sordellii</name>
    <name type="common">Clostridium sordellii</name>
    <dbReference type="NCBI Taxonomy" id="1505"/>
    <lineage>
        <taxon>Bacteria</taxon>
        <taxon>Bacillati</taxon>
        <taxon>Bacillota</taxon>
        <taxon>Clostridia</taxon>
        <taxon>Peptostreptococcales</taxon>
        <taxon>Peptostreptococcaceae</taxon>
        <taxon>Paraclostridium</taxon>
    </lineage>
</organism>
<dbReference type="GO" id="GO:0006508">
    <property type="term" value="P:proteolysis"/>
    <property type="evidence" value="ECO:0007669"/>
    <property type="project" value="InterPro"/>
</dbReference>
<dbReference type="SUPFAM" id="SSF52096">
    <property type="entry name" value="ClpP/crotonase"/>
    <property type="match status" value="1"/>
</dbReference>
<dbReference type="GO" id="GO:0008236">
    <property type="term" value="F:serine-type peptidase activity"/>
    <property type="evidence" value="ECO:0007669"/>
    <property type="project" value="InterPro"/>
</dbReference>
<protein>
    <submittedName>
        <fullName evidence="3">Peptidase</fullName>
    </submittedName>
</protein>
<feature type="signal peptide" evidence="1">
    <location>
        <begin position="1"/>
        <end position="21"/>
    </location>
</feature>
<feature type="chain" id="PRO_5038850488" evidence="1">
    <location>
        <begin position="22"/>
        <end position="388"/>
    </location>
</feature>
<gene>
    <name evidence="3" type="ORF">R28058_11621</name>
</gene>
<reference evidence="3 4" key="1">
    <citation type="submission" date="2015-01" db="EMBL/GenBank/DDBJ databases">
        <authorList>
            <person name="Aslett A.Martin."/>
            <person name="De Silva Nishadi"/>
        </authorList>
    </citation>
    <scope>NUCLEOTIDE SEQUENCE [LARGE SCALE GENOMIC DNA]</scope>
    <source>
        <strain evidence="3 4">R28058</strain>
    </source>
</reference>
<name>A0A0C7R5N6_PARSO</name>
<keyword evidence="1" id="KW-0732">Signal</keyword>
<dbReference type="InterPro" id="IPR029045">
    <property type="entry name" value="ClpP/crotonase-like_dom_sf"/>
</dbReference>
<dbReference type="Gene3D" id="3.90.226.10">
    <property type="entry name" value="2-enoyl-CoA Hydratase, Chain A, domain 1"/>
    <property type="match status" value="1"/>
</dbReference>
<accession>A0A0C7R5N6</accession>
<evidence type="ECO:0000259" key="2">
    <source>
        <dbReference type="Pfam" id="PF03572"/>
    </source>
</evidence>
<dbReference type="Pfam" id="PF03572">
    <property type="entry name" value="Peptidase_S41"/>
    <property type="match status" value="1"/>
</dbReference>
<dbReference type="AlphaFoldDB" id="A0A0C7R5N6"/>
<dbReference type="PANTHER" id="PTHR32060">
    <property type="entry name" value="TAIL-SPECIFIC PROTEASE"/>
    <property type="match status" value="1"/>
</dbReference>
<dbReference type="PROSITE" id="PS51257">
    <property type="entry name" value="PROKAR_LIPOPROTEIN"/>
    <property type="match status" value="1"/>
</dbReference>
<dbReference type="RefSeq" id="WP_055341760.1">
    <property type="nucleotide sequence ID" value="NZ_CDNI01000003.1"/>
</dbReference>
<dbReference type="Gene3D" id="3.30.750.44">
    <property type="match status" value="1"/>
</dbReference>
<dbReference type="EMBL" id="CEKZ01000003">
    <property type="protein sequence ID" value="CEQ03429.1"/>
    <property type="molecule type" value="Genomic_DNA"/>
</dbReference>
<feature type="domain" description="Tail specific protease" evidence="2">
    <location>
        <begin position="155"/>
        <end position="367"/>
    </location>
</feature>
<dbReference type="PANTHER" id="PTHR32060:SF30">
    <property type="entry name" value="CARBOXY-TERMINAL PROCESSING PROTEASE CTPA"/>
    <property type="match status" value="1"/>
</dbReference>
<dbReference type="GO" id="GO:0004175">
    <property type="term" value="F:endopeptidase activity"/>
    <property type="evidence" value="ECO:0007669"/>
    <property type="project" value="TreeGrafter"/>
</dbReference>
<sequence>MRFRVLIISILIILTTVGCSSTNNLSKEDKLADFEQLYNEIKNGYPFLEVNKRQNKIDWLANKETYQDLIEKTSSDQDFAEKLNSIVQDLNSGHTEVITEKAYFDMFKEVYGPLGWYDFFDDENVNNMYNSFKDKGKPMSESFKDIEMKDLVKDKIGYIYIPQMNSANGSIDDDMKRIESYLRNRQNYKALVINIRGNTGGTDEYWTKLVSILSDKKFEGGGYNLVRNNSDVINNYIKARKVKLNDINELPKNIIKKAPKEVTSMFTHFEKNKLTVEGKSKTPFKGKIYLLVDDFVYSGSESFSIFCKEQNFATIVGTKTGGDGYVYDPVLFKLNNSGLIVRMSSVMYITDSGICNEEEKTTPDVKIENNPKRLEPYIDKVLELENEK</sequence>
<dbReference type="OrthoDB" id="1653205at2"/>
<proteinExistence type="predicted"/>
<dbReference type="GO" id="GO:0030288">
    <property type="term" value="C:outer membrane-bounded periplasmic space"/>
    <property type="evidence" value="ECO:0007669"/>
    <property type="project" value="TreeGrafter"/>
</dbReference>
<dbReference type="GO" id="GO:0007165">
    <property type="term" value="P:signal transduction"/>
    <property type="evidence" value="ECO:0007669"/>
    <property type="project" value="TreeGrafter"/>
</dbReference>
<evidence type="ECO:0000256" key="1">
    <source>
        <dbReference type="SAM" id="SignalP"/>
    </source>
</evidence>
<dbReference type="Proteomes" id="UP000049127">
    <property type="component" value="Unassembled WGS sequence"/>
</dbReference>
<evidence type="ECO:0000313" key="4">
    <source>
        <dbReference type="Proteomes" id="UP000049127"/>
    </source>
</evidence>
<dbReference type="InterPro" id="IPR005151">
    <property type="entry name" value="Tail-specific_protease"/>
</dbReference>